<feature type="compositionally biased region" description="Polar residues" evidence="1">
    <location>
        <begin position="509"/>
        <end position="526"/>
    </location>
</feature>
<dbReference type="InParanoid" id="G4TCS1"/>
<proteinExistence type="predicted"/>
<feature type="region of interest" description="Disordered" evidence="1">
    <location>
        <begin position="505"/>
        <end position="526"/>
    </location>
</feature>
<name>G4TCS1_SERID</name>
<evidence type="ECO:0000313" key="2">
    <source>
        <dbReference type="EMBL" id="CCA69125.1"/>
    </source>
</evidence>
<sequence length="526" mass="55671">MPPRGRGGRRPSRSSIGKASELMGPPPAPNSLQHGSAVAGDTKLDMTDDAASHSPKILQPEIKALRECLIDSAATIAQIINYHTDIYKIGIQRQAPRPPSGLIESWKRNAETYEDILDDMETQVQRALDAVEYQIEQENEKLKHKQQAEALQRSQAAAAGSRKPSSMFIDIPRFDEKSIDPLSVHPEFRLKNVDGNEEDLVMQDGTTEEPASMEGVQEDNAGKLAVPSGAAVPKDSGLARASRSSISLTSLNRHGLKLDLSTLTLDGLAENKSGLAPSRMSTLGPSGMSGVEPMGSPVTLAPKSAKPRPGFDGDFNPLALSDIQLNSLLTGTGMDDLFGDNETSDANIGVDALFSNPLIQPIKSEDISNISLIGDGQATTSGGQEKLFEDLAFESSGANNGSTALTNTEVPLGGDMSAFSFDMGSELPRAQGSEGITTAIGGSEAQQLQQRQQFGIDLNLPSALDSSAAQFDPKLLELLGSNTASTQNAGDANAAGLPDFTLDLFGPNEGTSTDVDTWNTLFPPSQ</sequence>
<feature type="region of interest" description="Disordered" evidence="1">
    <location>
        <begin position="140"/>
        <end position="164"/>
    </location>
</feature>
<reference evidence="2 3" key="1">
    <citation type="journal article" date="2011" name="PLoS Pathog.">
        <title>Endophytic Life Strategies Decoded by Genome and Transcriptome Analyses of the Mutualistic Root Symbiont Piriformospora indica.</title>
        <authorList>
            <person name="Zuccaro A."/>
            <person name="Lahrmann U."/>
            <person name="Guldener U."/>
            <person name="Langen G."/>
            <person name="Pfiffi S."/>
            <person name="Biedenkopf D."/>
            <person name="Wong P."/>
            <person name="Samans B."/>
            <person name="Grimm C."/>
            <person name="Basiewicz M."/>
            <person name="Murat C."/>
            <person name="Martin F."/>
            <person name="Kogel K.H."/>
        </authorList>
    </citation>
    <scope>NUCLEOTIDE SEQUENCE [LARGE SCALE GENOMIC DNA]</scope>
    <source>
        <strain evidence="2 3">DSM 11827</strain>
    </source>
</reference>
<accession>G4TCS1</accession>
<dbReference type="HOGENOM" id="CLU_517876_0_0_1"/>
<dbReference type="OrthoDB" id="3365514at2759"/>
<dbReference type="EMBL" id="CAFZ01000047">
    <property type="protein sequence ID" value="CCA69125.1"/>
    <property type="molecule type" value="Genomic_DNA"/>
</dbReference>
<dbReference type="Proteomes" id="UP000007148">
    <property type="component" value="Unassembled WGS sequence"/>
</dbReference>
<dbReference type="AlphaFoldDB" id="G4TCS1"/>
<keyword evidence="3" id="KW-1185">Reference proteome</keyword>
<gene>
    <name evidence="2" type="ORF">PIIN_03025</name>
</gene>
<dbReference type="eggNOG" id="ENOG502SQ3R">
    <property type="taxonomic scope" value="Eukaryota"/>
</dbReference>
<feature type="compositionally biased region" description="Low complexity" evidence="1">
    <location>
        <begin position="148"/>
        <end position="159"/>
    </location>
</feature>
<organism evidence="2 3">
    <name type="scientific">Serendipita indica (strain DSM 11827)</name>
    <name type="common">Root endophyte fungus</name>
    <name type="synonym">Piriformospora indica</name>
    <dbReference type="NCBI Taxonomy" id="1109443"/>
    <lineage>
        <taxon>Eukaryota</taxon>
        <taxon>Fungi</taxon>
        <taxon>Dikarya</taxon>
        <taxon>Basidiomycota</taxon>
        <taxon>Agaricomycotina</taxon>
        <taxon>Agaricomycetes</taxon>
        <taxon>Sebacinales</taxon>
        <taxon>Serendipitaceae</taxon>
        <taxon>Serendipita</taxon>
    </lineage>
</organism>
<protein>
    <submittedName>
        <fullName evidence="2">Uncharacterized protein</fullName>
    </submittedName>
</protein>
<comment type="caution">
    <text evidence="2">The sequence shown here is derived from an EMBL/GenBank/DDBJ whole genome shotgun (WGS) entry which is preliminary data.</text>
</comment>
<evidence type="ECO:0000256" key="1">
    <source>
        <dbReference type="SAM" id="MobiDB-lite"/>
    </source>
</evidence>
<feature type="compositionally biased region" description="Basic residues" evidence="1">
    <location>
        <begin position="1"/>
        <end position="12"/>
    </location>
</feature>
<feature type="region of interest" description="Disordered" evidence="1">
    <location>
        <begin position="1"/>
        <end position="38"/>
    </location>
</feature>
<evidence type="ECO:0000313" key="3">
    <source>
        <dbReference type="Proteomes" id="UP000007148"/>
    </source>
</evidence>